<evidence type="ECO:0000256" key="1">
    <source>
        <dbReference type="SAM" id="MobiDB-lite"/>
    </source>
</evidence>
<sequence length="162" mass="17657">MGFSGSIFKLKGFFELMSLMKNLVAGKPCLDLEEKGVVNKIEVGDGCVFDHLAPIRDLSFSGISLFGAFQAFCFEVIQPHSRSPPPANLPSRHKTQLKPKNGVAENQQQEAAGLHPSSPNYHSAASYLHRPPLVAIGNRTNPGDHDLTAIHSGLQNYSFTTR</sequence>
<feature type="region of interest" description="Disordered" evidence="1">
    <location>
        <begin position="100"/>
        <end position="121"/>
    </location>
</feature>
<proteinExistence type="predicted"/>
<gene>
    <name evidence="2" type="ORF">LSALG_LOCUS10555</name>
</gene>
<reference evidence="2" key="1">
    <citation type="submission" date="2023-04" db="EMBL/GenBank/DDBJ databases">
        <authorList>
            <person name="Vijverberg K."/>
            <person name="Xiong W."/>
            <person name="Schranz E."/>
        </authorList>
    </citation>
    <scope>NUCLEOTIDE SEQUENCE</scope>
</reference>
<evidence type="ECO:0000313" key="3">
    <source>
        <dbReference type="Proteomes" id="UP001177003"/>
    </source>
</evidence>
<evidence type="ECO:0000313" key="2">
    <source>
        <dbReference type="EMBL" id="CAI9270226.1"/>
    </source>
</evidence>
<dbReference type="Proteomes" id="UP001177003">
    <property type="component" value="Chromosome 1"/>
</dbReference>
<dbReference type="AlphaFoldDB" id="A0AA35YDV7"/>
<keyword evidence="3" id="KW-1185">Reference proteome</keyword>
<name>A0AA35YDV7_LACSI</name>
<dbReference type="EMBL" id="OX465077">
    <property type="protein sequence ID" value="CAI9270226.1"/>
    <property type="molecule type" value="Genomic_DNA"/>
</dbReference>
<protein>
    <submittedName>
        <fullName evidence="2">Uncharacterized protein</fullName>
    </submittedName>
</protein>
<organism evidence="2 3">
    <name type="scientific">Lactuca saligna</name>
    <name type="common">Willowleaf lettuce</name>
    <dbReference type="NCBI Taxonomy" id="75948"/>
    <lineage>
        <taxon>Eukaryota</taxon>
        <taxon>Viridiplantae</taxon>
        <taxon>Streptophyta</taxon>
        <taxon>Embryophyta</taxon>
        <taxon>Tracheophyta</taxon>
        <taxon>Spermatophyta</taxon>
        <taxon>Magnoliopsida</taxon>
        <taxon>eudicotyledons</taxon>
        <taxon>Gunneridae</taxon>
        <taxon>Pentapetalae</taxon>
        <taxon>asterids</taxon>
        <taxon>campanulids</taxon>
        <taxon>Asterales</taxon>
        <taxon>Asteraceae</taxon>
        <taxon>Cichorioideae</taxon>
        <taxon>Cichorieae</taxon>
        <taxon>Lactucinae</taxon>
        <taxon>Lactuca</taxon>
    </lineage>
</organism>
<accession>A0AA35YDV7</accession>